<dbReference type="GO" id="GO:0042162">
    <property type="term" value="F:telomeric DNA binding"/>
    <property type="evidence" value="ECO:0007669"/>
    <property type="project" value="TreeGrafter"/>
</dbReference>
<dbReference type="OrthoDB" id="2314520at2759"/>
<dbReference type="KEGG" id="gsh:117350251"/>
<dbReference type="Pfam" id="PF15489">
    <property type="entry name" value="CTC1"/>
    <property type="match status" value="1"/>
</dbReference>
<dbReference type="Proteomes" id="UP000515159">
    <property type="component" value="Chromosome 16"/>
</dbReference>
<feature type="region of interest" description="Disordered" evidence="9">
    <location>
        <begin position="736"/>
        <end position="815"/>
    </location>
</feature>
<dbReference type="GO" id="GO:0010833">
    <property type="term" value="P:telomere maintenance via telomere lengthening"/>
    <property type="evidence" value="ECO:0007669"/>
    <property type="project" value="TreeGrafter"/>
</dbReference>
<evidence type="ECO:0000256" key="4">
    <source>
        <dbReference type="ARBA" id="ARBA00016175"/>
    </source>
</evidence>
<evidence type="ECO:0000313" key="10">
    <source>
        <dbReference type="Proteomes" id="UP000515159"/>
    </source>
</evidence>
<dbReference type="InParanoid" id="A0A6P8PGC5"/>
<keyword evidence="10" id="KW-1185">Reference proteome</keyword>
<protein>
    <recommendedName>
        <fullName evidence="4">CST complex subunit CTC1</fullName>
    </recommendedName>
</protein>
<evidence type="ECO:0000256" key="7">
    <source>
        <dbReference type="ARBA" id="ARBA00023125"/>
    </source>
</evidence>
<evidence type="ECO:0000256" key="9">
    <source>
        <dbReference type="SAM" id="MobiDB-lite"/>
    </source>
</evidence>
<dbReference type="FunCoup" id="A0A6P8PGC5">
    <property type="interactions" value="2120"/>
</dbReference>
<organism evidence="10 11">
    <name type="scientific">Geotrypetes seraphini</name>
    <name type="common">Gaboon caecilian</name>
    <name type="synonym">Caecilia seraphini</name>
    <dbReference type="NCBI Taxonomy" id="260995"/>
    <lineage>
        <taxon>Eukaryota</taxon>
        <taxon>Metazoa</taxon>
        <taxon>Chordata</taxon>
        <taxon>Craniata</taxon>
        <taxon>Vertebrata</taxon>
        <taxon>Euteleostomi</taxon>
        <taxon>Amphibia</taxon>
        <taxon>Gymnophiona</taxon>
        <taxon>Geotrypetes</taxon>
    </lineage>
</organism>
<evidence type="ECO:0000256" key="1">
    <source>
        <dbReference type="ARBA" id="ARBA00004123"/>
    </source>
</evidence>
<dbReference type="GeneID" id="117350251"/>
<dbReference type="GO" id="GO:0045740">
    <property type="term" value="P:positive regulation of DNA replication"/>
    <property type="evidence" value="ECO:0007669"/>
    <property type="project" value="TreeGrafter"/>
</dbReference>
<gene>
    <name evidence="11" type="primary">CTC1</name>
</gene>
<dbReference type="GO" id="GO:0003697">
    <property type="term" value="F:single-stranded DNA binding"/>
    <property type="evidence" value="ECO:0007669"/>
    <property type="project" value="InterPro"/>
</dbReference>
<evidence type="ECO:0000256" key="5">
    <source>
        <dbReference type="ARBA" id="ARBA00022454"/>
    </source>
</evidence>
<dbReference type="InterPro" id="IPR042617">
    <property type="entry name" value="CTC1-like"/>
</dbReference>
<keyword evidence="6" id="KW-0779">Telomere</keyword>
<evidence type="ECO:0000256" key="8">
    <source>
        <dbReference type="ARBA" id="ARBA00023242"/>
    </source>
</evidence>
<keyword evidence="8" id="KW-0539">Nucleus</keyword>
<proteinExistence type="inferred from homology"/>
<comment type="subcellular location">
    <subcellularLocation>
        <location evidence="2">Chromosome</location>
        <location evidence="2">Telomere</location>
    </subcellularLocation>
    <subcellularLocation>
        <location evidence="1">Nucleus</location>
    </subcellularLocation>
</comment>
<comment type="similarity">
    <text evidence="3">Belongs to the CTC1 family.</text>
</comment>
<sequence>MAEMEGIASCALSAGPRSPPSTEECWLQTGCTFATQWLFTEGTRQTEDTKQFREGIIRCLCKSGKQEEGWLGLPVSYSFVSISELRSQQRSPCCSHLFWSTEQYNKWTRQGEALLPNQKALPRARLILIGYLTDQASKERASRVDGSLYVRDNRSAMPCEMLHFSLDLLDQLLLFPGWSYLPASARGSSGGYLEILSPPISMFPKPERLISSDEQPIRVLYPHAAAQLLHTRAEGRIPPVNVAGELSRYSSLLDIRGCVFFTLFLKCFSTGHCVPVMVQDPTKVSWHFSLTVGNRYVITRLRLAAVERSKHKLLQVSTSSQLLPFDKGQVQEQELPPEALLSHNCAPSKAEVKPQDFEEVLEDKLAPGIKLSKVVSYKGTVTKVLNARAGLYEVDGSICLCVAYQQLVNWGRGLRPGARIEIRDVHFLQRPSPHFPLVVLCCCLQSVIHIQEFSSLCSAHQPFRTSGNLYVSLLLKHHLDLPQYLWLVKTMKDIQEKFCPRFVKQQQLEASVGTVAVRITEKVLVPILHSLSPSALRHRNVEEEIVTEQHQCPLTKYSALKDPCEVRSLSRLYADAERQGWERLHLPQLLPSSQAQYMSMQELNGRLAWSFLMLDAWDFQPQCVLLGVLRFSSRSGSLQLQDESHSIPCLIIKRDSAHHSQFTDTGSVGSVLQVERFQIVVERFIRSDFPSWKQLASPEYVREKHSRVYIQFYMEDAVNLGPSGTISSIHQLPREAKLQSTSPPHEIPAELVANKDRPSKRQAGPDTPFHVSFRAKAARVTEAGKATHTEHQGGRQSDGVCGDATHAERQGGGKPDAVCRQAAVSQLFLLVHKEGLLLRNCAPLQEDGTGDVGQQERLTLQLSFQATVVWVGKPQALAEPADAQGTPEITDGEWETQRVLLLFTGKGVKWFPILHSDCLYQLIIPKCSDVGIFERLCAPAVPVKTLHLSNYSLYLPVPENWKLHYVTLLESLIKYQVLYQTLAHGRPDLQSITEILQPRFAKSLVSFAGEILERTLCEPERKVWNPAALSKSRDEAVFLPWEYTLKLTVCDTSSSGKTLHVYINVSDVPFPLGLLPEARVHFYNLERKTSRLNNVYCKFVNCSSFNVVKLPSQPAVRSKALDNESFSESCLPMVFLSQLMPQPAQFSRGRSVCHVVCVLSLGLHWACSLCGSGFAKGSCRRTGPTCSSQTAVFQAYAKIIVEDGSTEAHVMCRHHQVSALLHLRPSEWEGVQEEVLTKGHVSIHHRGWSMEHKYTEAPDEDLLVQYLRKLCLSPLVCRPVLLSFRPHRQEGEASLADSLQMRTFGRGRHEYRTRIPAPVSLMCLELQEVDYRVLCRLSSHRIRTSALGLLPVTECSVTHPP</sequence>
<keyword evidence="5" id="KW-0158">Chromosome</keyword>
<name>A0A6P8PGC5_GEOSA</name>
<reference evidence="11" key="1">
    <citation type="submission" date="2025-08" db="UniProtKB">
        <authorList>
            <consortium name="RefSeq"/>
        </authorList>
    </citation>
    <scope>IDENTIFICATION</scope>
</reference>
<dbReference type="PANTHER" id="PTHR14865:SF2">
    <property type="entry name" value="CST COMPLEX SUBUNIT CTC1"/>
    <property type="match status" value="1"/>
</dbReference>
<evidence type="ECO:0000256" key="3">
    <source>
        <dbReference type="ARBA" id="ARBA00006332"/>
    </source>
</evidence>
<evidence type="ECO:0000256" key="2">
    <source>
        <dbReference type="ARBA" id="ARBA00004574"/>
    </source>
</evidence>
<dbReference type="CTD" id="80169"/>
<dbReference type="InterPro" id="IPR029156">
    <property type="entry name" value="CTC1"/>
</dbReference>
<dbReference type="PANTHER" id="PTHR14865">
    <property type="entry name" value="CST COMPLEX SUBUNIT CTC1"/>
    <property type="match status" value="1"/>
</dbReference>
<dbReference type="RefSeq" id="XP_033780310.1">
    <property type="nucleotide sequence ID" value="XM_033924419.1"/>
</dbReference>
<evidence type="ECO:0000313" key="11">
    <source>
        <dbReference type="RefSeq" id="XP_033780310.1"/>
    </source>
</evidence>
<keyword evidence="7" id="KW-0238">DNA-binding</keyword>
<dbReference type="GO" id="GO:1990879">
    <property type="term" value="C:CST complex"/>
    <property type="evidence" value="ECO:0007669"/>
    <property type="project" value="TreeGrafter"/>
</dbReference>
<evidence type="ECO:0000256" key="6">
    <source>
        <dbReference type="ARBA" id="ARBA00022895"/>
    </source>
</evidence>
<accession>A0A6P8PGC5</accession>